<organism evidence="1 2">
    <name type="scientific">Streptomyces yaizuensis</name>
    <dbReference type="NCBI Taxonomy" id="2989713"/>
    <lineage>
        <taxon>Bacteria</taxon>
        <taxon>Bacillati</taxon>
        <taxon>Actinomycetota</taxon>
        <taxon>Actinomycetes</taxon>
        <taxon>Kitasatosporales</taxon>
        <taxon>Streptomycetaceae</taxon>
        <taxon>Streptomyces</taxon>
    </lineage>
</organism>
<dbReference type="Proteomes" id="UP001291653">
    <property type="component" value="Unassembled WGS sequence"/>
</dbReference>
<evidence type="ECO:0000313" key="1">
    <source>
        <dbReference type="EMBL" id="GLF94741.1"/>
    </source>
</evidence>
<dbReference type="RefSeq" id="WP_323446798.1">
    <property type="nucleotide sequence ID" value="NZ_BSBI01000003.1"/>
</dbReference>
<gene>
    <name evidence="1" type="ORF">SYYSPA8_10610</name>
</gene>
<comment type="caution">
    <text evidence="1">The sequence shown here is derived from an EMBL/GenBank/DDBJ whole genome shotgun (WGS) entry which is preliminary data.</text>
</comment>
<reference evidence="1 2" key="1">
    <citation type="submission" date="2022-10" db="EMBL/GenBank/DDBJ databases">
        <title>Draft genome sequence of Streptomyces sp. YSPA8.</title>
        <authorList>
            <person name="Moriuchi R."/>
            <person name="Dohra H."/>
            <person name="Yamamura H."/>
            <person name="Kodani S."/>
        </authorList>
    </citation>
    <scope>NUCLEOTIDE SEQUENCE [LARGE SCALE GENOMIC DNA]</scope>
    <source>
        <strain evidence="1 2">YSPA8</strain>
    </source>
</reference>
<proteinExistence type="predicted"/>
<accession>A0ABQ5NWK9</accession>
<name>A0ABQ5NWK9_9ACTN</name>
<dbReference type="EMBL" id="BSBI01000003">
    <property type="protein sequence ID" value="GLF94741.1"/>
    <property type="molecule type" value="Genomic_DNA"/>
</dbReference>
<sequence length="142" mass="16041">MDEFKVRVTYHGWCIQESDEALIPVPYPDESSDAFLTQFEHRVDLYSAGHTHYADVVIEHWDSEPAPDGRRHWDETATAEFVSVSGEAAIWSDGRDHDVNLLGPGAWKLRAHCAGRAEVARACKEGSVADGVEKYLIQFWPR</sequence>
<protein>
    <submittedName>
        <fullName evidence="1">Uncharacterized protein</fullName>
    </submittedName>
</protein>
<keyword evidence="2" id="KW-1185">Reference proteome</keyword>
<evidence type="ECO:0000313" key="2">
    <source>
        <dbReference type="Proteomes" id="UP001291653"/>
    </source>
</evidence>